<keyword evidence="6" id="KW-1185">Reference proteome</keyword>
<dbReference type="PANTHER" id="PTHR10697:SF1">
    <property type="entry name" value="MAMMALIAN EPENDYMIN-RELATED PROTEIN 1"/>
    <property type="match status" value="1"/>
</dbReference>
<evidence type="ECO:0000256" key="2">
    <source>
        <dbReference type="ARBA" id="ARBA00010771"/>
    </source>
</evidence>
<keyword evidence="4" id="KW-0732">Signal</keyword>
<comment type="function">
    <text evidence="1">Binds anionic lipids and gangliosides at acidic pH.</text>
</comment>
<feature type="signal peptide" evidence="4">
    <location>
        <begin position="1"/>
        <end position="17"/>
    </location>
</feature>
<evidence type="ECO:0000256" key="3">
    <source>
        <dbReference type="ARBA" id="ARBA00020678"/>
    </source>
</evidence>
<evidence type="ECO:0000313" key="5">
    <source>
        <dbReference type="EMBL" id="CAK8692555.1"/>
    </source>
</evidence>
<gene>
    <name evidence="5" type="ORF">CVLEPA_LOCUS25813</name>
</gene>
<reference evidence="5 6" key="1">
    <citation type="submission" date="2024-02" db="EMBL/GenBank/DDBJ databases">
        <authorList>
            <person name="Daric V."/>
            <person name="Darras S."/>
        </authorList>
    </citation>
    <scope>NUCLEOTIDE SEQUENCE [LARGE SCALE GENOMIC DNA]</scope>
</reference>
<dbReference type="PANTHER" id="PTHR10697">
    <property type="entry name" value="MAMMALIAN EPENDYMIN-RELATED PROTEIN 1"/>
    <property type="match status" value="1"/>
</dbReference>
<evidence type="ECO:0000313" key="6">
    <source>
        <dbReference type="Proteomes" id="UP001642483"/>
    </source>
</evidence>
<evidence type="ECO:0000256" key="4">
    <source>
        <dbReference type="SAM" id="SignalP"/>
    </source>
</evidence>
<dbReference type="InterPro" id="IPR001299">
    <property type="entry name" value="Ependymin"/>
</dbReference>
<sequence length="202" mass="23396">MLKIVFIVVLAVVATQAQEHRCVAPTYFQARLLAYDHETGYYRDGRFSYDAASQRVRMIERVNENATRPQVDELFLHHENKAYRVDLKTRKCNVSTIDRPFRLVEVPEQSQYIGESSIGSLEVPGAGVLLSTWFHMTHDTEVVGNLTTSFTKEECIPYSETFHGYQVKSKQHLRFHRKFFDVTIGLDDPNTFDVPYECRGRI</sequence>
<comment type="caution">
    <text evidence="5">The sequence shown here is derived from an EMBL/GenBank/DDBJ whole genome shotgun (WGS) entry which is preliminary data.</text>
</comment>
<accession>A0ABP0GLD7</accession>
<dbReference type="Pfam" id="PF00811">
    <property type="entry name" value="Ependymin"/>
    <property type="match status" value="1"/>
</dbReference>
<protein>
    <recommendedName>
        <fullName evidence="3">Mammalian ependymin-related protein 1</fullName>
    </recommendedName>
</protein>
<proteinExistence type="inferred from homology"/>
<organism evidence="5 6">
    <name type="scientific">Clavelina lepadiformis</name>
    <name type="common">Light-bulb sea squirt</name>
    <name type="synonym">Ascidia lepadiformis</name>
    <dbReference type="NCBI Taxonomy" id="159417"/>
    <lineage>
        <taxon>Eukaryota</taxon>
        <taxon>Metazoa</taxon>
        <taxon>Chordata</taxon>
        <taxon>Tunicata</taxon>
        <taxon>Ascidiacea</taxon>
        <taxon>Aplousobranchia</taxon>
        <taxon>Clavelinidae</taxon>
        <taxon>Clavelina</taxon>
    </lineage>
</organism>
<name>A0ABP0GLD7_CLALP</name>
<feature type="chain" id="PRO_5045477998" description="Mammalian ependymin-related protein 1" evidence="4">
    <location>
        <begin position="18"/>
        <end position="202"/>
    </location>
</feature>
<comment type="similarity">
    <text evidence="2">Belongs to the ependymin family.</text>
</comment>
<evidence type="ECO:0000256" key="1">
    <source>
        <dbReference type="ARBA" id="ARBA00002024"/>
    </source>
</evidence>
<dbReference type="EMBL" id="CAWYQH010000130">
    <property type="protein sequence ID" value="CAK8692555.1"/>
    <property type="molecule type" value="Genomic_DNA"/>
</dbReference>
<dbReference type="Proteomes" id="UP001642483">
    <property type="component" value="Unassembled WGS sequence"/>
</dbReference>